<feature type="domain" description="DUF4240" evidence="1">
    <location>
        <begin position="1"/>
        <end position="120"/>
    </location>
</feature>
<dbReference type="RefSeq" id="WP_372267549.1">
    <property type="nucleotide sequence ID" value="NZ_JBFRUW010000066.1"/>
</dbReference>
<comment type="caution">
    <text evidence="2">The sequence shown here is derived from an EMBL/GenBank/DDBJ whole genome shotgun (WGS) entry which is preliminary data.</text>
</comment>
<sequence>MEQNEFWKLISLIDQEALDDCDDEEAVAPIVSVLSSKTEEEISLFQEYLSQALYAIDGQKWIEESGESSGSGDGFLYARCFVVAKGYEHYTKVLNNPSLMPKSSEQWAESILYVAGQAWAELTGNDEEEYEREATVSYESFSNVALW</sequence>
<organism evidence="2 3">
    <name type="scientific">Vibrio gallaecicus</name>
    <dbReference type="NCBI Taxonomy" id="552386"/>
    <lineage>
        <taxon>Bacteria</taxon>
        <taxon>Pseudomonadati</taxon>
        <taxon>Pseudomonadota</taxon>
        <taxon>Gammaproteobacteria</taxon>
        <taxon>Vibrionales</taxon>
        <taxon>Vibrionaceae</taxon>
        <taxon>Vibrio</taxon>
    </lineage>
</organism>
<protein>
    <submittedName>
        <fullName evidence="2">DUF4240 domain-containing protein</fullName>
    </submittedName>
</protein>
<dbReference type="EMBL" id="JBFRUW010000066">
    <property type="protein sequence ID" value="MFA0570175.1"/>
    <property type="molecule type" value="Genomic_DNA"/>
</dbReference>
<name>A0ABV4NFE7_9VIBR</name>
<dbReference type="Proteomes" id="UP001570417">
    <property type="component" value="Unassembled WGS sequence"/>
</dbReference>
<proteinExistence type="predicted"/>
<evidence type="ECO:0000313" key="2">
    <source>
        <dbReference type="EMBL" id="MFA0570175.1"/>
    </source>
</evidence>
<keyword evidence="3" id="KW-1185">Reference proteome</keyword>
<reference evidence="2 3" key="1">
    <citation type="journal article" date="2024" name="ISME J.">
        <title>Tailless and filamentous prophages are predominant in marine Vibrio.</title>
        <authorList>
            <person name="Steensen K."/>
            <person name="Seneca J."/>
            <person name="Bartlau N."/>
            <person name="Yu X.A."/>
            <person name="Hussain F.A."/>
            <person name="Polz M.F."/>
        </authorList>
    </citation>
    <scope>NUCLEOTIDE SEQUENCE [LARGE SCALE GENOMIC DNA]</scope>
    <source>
        <strain evidence="2 3">10N.222.51.A1</strain>
    </source>
</reference>
<dbReference type="InterPro" id="IPR025334">
    <property type="entry name" value="DUF4240"/>
</dbReference>
<accession>A0ABV4NFE7</accession>
<gene>
    <name evidence="2" type="ORF">AB4566_18030</name>
</gene>
<dbReference type="Pfam" id="PF14024">
    <property type="entry name" value="DUF4240"/>
    <property type="match status" value="1"/>
</dbReference>
<evidence type="ECO:0000259" key="1">
    <source>
        <dbReference type="Pfam" id="PF14024"/>
    </source>
</evidence>
<evidence type="ECO:0000313" key="3">
    <source>
        <dbReference type="Proteomes" id="UP001570417"/>
    </source>
</evidence>